<evidence type="ECO:0000256" key="7">
    <source>
        <dbReference type="ARBA" id="ARBA00023136"/>
    </source>
</evidence>
<evidence type="ECO:0000256" key="8">
    <source>
        <dbReference type="SAM" id="Phobius"/>
    </source>
</evidence>
<feature type="transmembrane region" description="Helical" evidence="8">
    <location>
        <begin position="312"/>
        <end position="330"/>
    </location>
</feature>
<sequence>MRALSWDAASSSAAPPVMMPDLYIVTLAGLGLLVLLVAWLPMVLRRAPLSLPIICVLAGYLAFSLPVAGPAPFPLWFPVATERLTEFVVIVALMGAGLKLDRPFGWHGWRQVWRLLGIAMPLTILATAALGWWWLGLGPAAALLLGAALAPTDPVLAADVQVGPPRSGEEDDVRFGLTAEAGLNDGLAFPFVNLAIVAALAAGTAGPWTAAFTGWVLVDVAWKLAAGIGIGWAAGHVLGWATFRAHARARLSRTGDGFVALGIMLLVYGVTEMAHGYGFVAVFVAALALRAAEREHDYHDTMHAFIEQAERLLMMLTLVLFGGVIAQGLFTSLTWAEAGVAIAIVFLVRPILGWISLAGLSWPRRERALVAFLGVRGIGSFYYIAYALNHAPFPEGVQLWSVVGFVVLLSVVVHGVTVTPLMRGLDIQDGRNLDP</sequence>
<keyword evidence="3" id="KW-0050">Antiport</keyword>
<feature type="transmembrane region" description="Helical" evidence="8">
    <location>
        <begin position="336"/>
        <end position="357"/>
    </location>
</feature>
<dbReference type="PANTHER" id="PTHR32507:SF8">
    <property type="entry name" value="CNH1P"/>
    <property type="match status" value="1"/>
</dbReference>
<dbReference type="Proteomes" id="UP001262410">
    <property type="component" value="Unassembled WGS sequence"/>
</dbReference>
<proteinExistence type="predicted"/>
<dbReference type="PANTHER" id="PTHR32507">
    <property type="entry name" value="NA(+)/H(+) ANTIPORTER 1"/>
    <property type="match status" value="1"/>
</dbReference>
<gene>
    <name evidence="10" type="ORF">E9232_002061</name>
</gene>
<organism evidence="10 11">
    <name type="scientific">Inquilinus ginsengisoli</name>
    <dbReference type="NCBI Taxonomy" id="363840"/>
    <lineage>
        <taxon>Bacteria</taxon>
        <taxon>Pseudomonadati</taxon>
        <taxon>Pseudomonadota</taxon>
        <taxon>Alphaproteobacteria</taxon>
        <taxon>Rhodospirillales</taxon>
        <taxon>Rhodospirillaceae</taxon>
        <taxon>Inquilinus</taxon>
    </lineage>
</organism>
<reference evidence="10 11" key="1">
    <citation type="submission" date="2023-07" db="EMBL/GenBank/DDBJ databases">
        <title>Sorghum-associated microbial communities from plants grown in Nebraska, USA.</title>
        <authorList>
            <person name="Schachtman D."/>
        </authorList>
    </citation>
    <scope>NUCLEOTIDE SEQUENCE [LARGE SCALE GENOMIC DNA]</scope>
    <source>
        <strain evidence="10 11">584</strain>
    </source>
</reference>
<feature type="domain" description="Cation/H+ exchanger transmembrane" evidence="9">
    <location>
        <begin position="33"/>
        <end position="423"/>
    </location>
</feature>
<evidence type="ECO:0000313" key="10">
    <source>
        <dbReference type="EMBL" id="MDR6289546.1"/>
    </source>
</evidence>
<evidence type="ECO:0000256" key="3">
    <source>
        <dbReference type="ARBA" id="ARBA00022449"/>
    </source>
</evidence>
<dbReference type="Pfam" id="PF00999">
    <property type="entry name" value="Na_H_Exchanger"/>
    <property type="match status" value="1"/>
</dbReference>
<keyword evidence="6" id="KW-0406">Ion transport</keyword>
<protein>
    <submittedName>
        <fullName evidence="10">NhaP-type Na+/H+ or K+/H+ antiporter</fullName>
    </submittedName>
</protein>
<evidence type="ECO:0000256" key="6">
    <source>
        <dbReference type="ARBA" id="ARBA00023065"/>
    </source>
</evidence>
<evidence type="ECO:0000256" key="5">
    <source>
        <dbReference type="ARBA" id="ARBA00022989"/>
    </source>
</evidence>
<comment type="caution">
    <text evidence="10">The sequence shown here is derived from an EMBL/GenBank/DDBJ whole genome shotgun (WGS) entry which is preliminary data.</text>
</comment>
<feature type="transmembrane region" description="Helical" evidence="8">
    <location>
        <begin position="22"/>
        <end position="44"/>
    </location>
</feature>
<evidence type="ECO:0000313" key="11">
    <source>
        <dbReference type="Proteomes" id="UP001262410"/>
    </source>
</evidence>
<feature type="transmembrane region" description="Helical" evidence="8">
    <location>
        <begin position="400"/>
        <end position="422"/>
    </location>
</feature>
<comment type="subcellular location">
    <subcellularLocation>
        <location evidence="1">Cell membrane</location>
        <topology evidence="1">Multi-pass membrane protein</topology>
    </subcellularLocation>
</comment>
<name>A0ABU1JLQ4_9PROT</name>
<feature type="transmembrane region" description="Helical" evidence="8">
    <location>
        <begin position="83"/>
        <end position="100"/>
    </location>
</feature>
<feature type="transmembrane region" description="Helical" evidence="8">
    <location>
        <begin position="112"/>
        <end position="135"/>
    </location>
</feature>
<keyword evidence="7 8" id="KW-0472">Membrane</keyword>
<accession>A0ABU1JLQ4</accession>
<dbReference type="InterPro" id="IPR006153">
    <property type="entry name" value="Cation/H_exchanger_TM"/>
</dbReference>
<evidence type="ECO:0000256" key="4">
    <source>
        <dbReference type="ARBA" id="ARBA00022692"/>
    </source>
</evidence>
<evidence type="ECO:0000256" key="2">
    <source>
        <dbReference type="ARBA" id="ARBA00022448"/>
    </source>
</evidence>
<feature type="transmembrane region" description="Helical" evidence="8">
    <location>
        <begin position="51"/>
        <end position="71"/>
    </location>
</feature>
<feature type="transmembrane region" description="Helical" evidence="8">
    <location>
        <begin position="276"/>
        <end position="292"/>
    </location>
</feature>
<keyword evidence="5 8" id="KW-1133">Transmembrane helix</keyword>
<keyword evidence="11" id="KW-1185">Reference proteome</keyword>
<dbReference type="EMBL" id="JAVDPW010000003">
    <property type="protein sequence ID" value="MDR6289546.1"/>
    <property type="molecule type" value="Genomic_DNA"/>
</dbReference>
<keyword evidence="2" id="KW-0813">Transport</keyword>
<dbReference type="RefSeq" id="WP_309793830.1">
    <property type="nucleotide sequence ID" value="NZ_JAVDPW010000003.1"/>
</dbReference>
<evidence type="ECO:0000256" key="1">
    <source>
        <dbReference type="ARBA" id="ARBA00004651"/>
    </source>
</evidence>
<keyword evidence="4 8" id="KW-0812">Transmembrane</keyword>
<evidence type="ECO:0000259" key="9">
    <source>
        <dbReference type="Pfam" id="PF00999"/>
    </source>
</evidence>
<feature type="transmembrane region" description="Helical" evidence="8">
    <location>
        <begin position="369"/>
        <end position="388"/>
    </location>
</feature>
<feature type="transmembrane region" description="Helical" evidence="8">
    <location>
        <begin position="220"/>
        <end position="241"/>
    </location>
</feature>